<evidence type="ECO:0000259" key="8">
    <source>
        <dbReference type="Pfam" id="PF02601"/>
    </source>
</evidence>
<dbReference type="OrthoDB" id="9802795at2"/>
<evidence type="ECO:0000256" key="3">
    <source>
        <dbReference type="ARBA" id="ARBA00022801"/>
    </source>
</evidence>
<evidence type="ECO:0000256" key="2">
    <source>
        <dbReference type="ARBA" id="ARBA00022722"/>
    </source>
</evidence>
<dbReference type="InterPro" id="IPR025824">
    <property type="entry name" value="OB-fold_nuc-bd_dom"/>
</dbReference>
<dbReference type="RefSeq" id="WP_126806634.1">
    <property type="nucleotide sequence ID" value="NZ_PIPP01000002.1"/>
</dbReference>
<accession>A0A432WUI8</accession>
<dbReference type="Pfam" id="PF02601">
    <property type="entry name" value="Exonuc_VII_L"/>
    <property type="match status" value="1"/>
</dbReference>
<dbReference type="GO" id="GO:0009318">
    <property type="term" value="C:exodeoxyribonuclease VII complex"/>
    <property type="evidence" value="ECO:0007669"/>
    <property type="project" value="UniProtKB-UniRule"/>
</dbReference>
<keyword evidence="11" id="KW-1185">Reference proteome</keyword>
<comment type="subunit">
    <text evidence="5">Heterooligomer composed of large and small subunits.</text>
</comment>
<gene>
    <name evidence="5" type="primary">xseA</name>
    <name evidence="10" type="ORF">CWE13_05515</name>
</gene>
<dbReference type="GO" id="GO:0006308">
    <property type="term" value="P:DNA catabolic process"/>
    <property type="evidence" value="ECO:0007669"/>
    <property type="project" value="UniProtKB-UniRule"/>
</dbReference>
<dbReference type="HAMAP" id="MF_00378">
    <property type="entry name" value="Exonuc_7_L"/>
    <property type="match status" value="1"/>
</dbReference>
<evidence type="ECO:0000259" key="9">
    <source>
        <dbReference type="Pfam" id="PF13742"/>
    </source>
</evidence>
<dbReference type="Pfam" id="PF13742">
    <property type="entry name" value="tRNA_anti_2"/>
    <property type="match status" value="1"/>
</dbReference>
<comment type="similarity">
    <text evidence="5 6">Belongs to the XseA family.</text>
</comment>
<keyword evidence="4 5" id="KW-0269">Exonuclease</keyword>
<feature type="coiled-coil region" evidence="7">
    <location>
        <begin position="317"/>
        <end position="352"/>
    </location>
</feature>
<protein>
    <recommendedName>
        <fullName evidence="5">Exodeoxyribonuclease 7 large subunit</fullName>
        <ecNumber evidence="5">3.1.11.6</ecNumber>
    </recommendedName>
    <alternativeName>
        <fullName evidence="5">Exodeoxyribonuclease VII large subunit</fullName>
        <shortName evidence="5">Exonuclease VII large subunit</shortName>
    </alternativeName>
</protein>
<evidence type="ECO:0000256" key="7">
    <source>
        <dbReference type="SAM" id="Coils"/>
    </source>
</evidence>
<keyword evidence="1 5" id="KW-0963">Cytoplasm</keyword>
<dbReference type="PANTHER" id="PTHR30008">
    <property type="entry name" value="EXODEOXYRIBONUCLEASE 7 LARGE SUBUNIT"/>
    <property type="match status" value="1"/>
</dbReference>
<dbReference type="GO" id="GO:0003676">
    <property type="term" value="F:nucleic acid binding"/>
    <property type="evidence" value="ECO:0007669"/>
    <property type="project" value="InterPro"/>
</dbReference>
<dbReference type="GO" id="GO:0008855">
    <property type="term" value="F:exodeoxyribonuclease VII activity"/>
    <property type="evidence" value="ECO:0007669"/>
    <property type="project" value="UniProtKB-UniRule"/>
</dbReference>
<keyword evidence="7" id="KW-0175">Coiled coil</keyword>
<dbReference type="AlphaFoldDB" id="A0A432WUI8"/>
<evidence type="ECO:0000256" key="6">
    <source>
        <dbReference type="RuleBase" id="RU004355"/>
    </source>
</evidence>
<comment type="caution">
    <text evidence="10">The sequence shown here is derived from an EMBL/GenBank/DDBJ whole genome shotgun (WGS) entry which is preliminary data.</text>
</comment>
<dbReference type="Proteomes" id="UP000286934">
    <property type="component" value="Unassembled WGS sequence"/>
</dbReference>
<dbReference type="EMBL" id="PIPP01000002">
    <property type="protein sequence ID" value="RUO37417.1"/>
    <property type="molecule type" value="Genomic_DNA"/>
</dbReference>
<comment type="subcellular location">
    <subcellularLocation>
        <location evidence="5 6">Cytoplasm</location>
    </subcellularLocation>
</comment>
<dbReference type="InterPro" id="IPR003753">
    <property type="entry name" value="Exonuc_VII_L"/>
</dbReference>
<evidence type="ECO:0000256" key="4">
    <source>
        <dbReference type="ARBA" id="ARBA00022839"/>
    </source>
</evidence>
<dbReference type="GO" id="GO:0005737">
    <property type="term" value="C:cytoplasm"/>
    <property type="evidence" value="ECO:0007669"/>
    <property type="project" value="UniProtKB-SubCell"/>
</dbReference>
<feature type="domain" description="Exonuclease VII large subunit C-terminal" evidence="8">
    <location>
        <begin position="131"/>
        <end position="444"/>
    </location>
</feature>
<evidence type="ECO:0000256" key="5">
    <source>
        <dbReference type="HAMAP-Rule" id="MF_00378"/>
    </source>
</evidence>
<evidence type="ECO:0000313" key="11">
    <source>
        <dbReference type="Proteomes" id="UP000286934"/>
    </source>
</evidence>
<comment type="catalytic activity">
    <reaction evidence="5 6">
        <text>Exonucleolytic cleavage in either 5'- to 3'- or 3'- to 5'-direction to yield nucleoside 5'-phosphates.</text>
        <dbReference type="EC" id="3.1.11.6"/>
    </reaction>
</comment>
<dbReference type="NCBIfam" id="TIGR00237">
    <property type="entry name" value="xseA"/>
    <property type="match status" value="1"/>
</dbReference>
<keyword evidence="3 5" id="KW-0378">Hydrolase</keyword>
<organism evidence="10 11">
    <name type="scientific">Aliidiomarina shirensis</name>
    <dbReference type="NCBI Taxonomy" id="1048642"/>
    <lineage>
        <taxon>Bacteria</taxon>
        <taxon>Pseudomonadati</taxon>
        <taxon>Pseudomonadota</taxon>
        <taxon>Gammaproteobacteria</taxon>
        <taxon>Alteromonadales</taxon>
        <taxon>Idiomarinaceae</taxon>
        <taxon>Aliidiomarina</taxon>
    </lineage>
</organism>
<dbReference type="InterPro" id="IPR020579">
    <property type="entry name" value="Exonuc_VII_lsu_C"/>
</dbReference>
<evidence type="ECO:0000256" key="1">
    <source>
        <dbReference type="ARBA" id="ARBA00022490"/>
    </source>
</evidence>
<feature type="domain" description="OB-fold nucleic acid binding" evidence="9">
    <location>
        <begin position="15"/>
        <end position="107"/>
    </location>
</feature>
<keyword evidence="2 5" id="KW-0540">Nuclease</keyword>
<sequence length="453" mass="51093">MQPSEQNSGNQRQIFTVARLNSEVRRLLESQWGSVWLLGEISNFSAPGSGHWYFSLKDKDAQIRAAMFRGNNTRVKLRPANGMQVLVRGRLSLYEPRGDYQLIIDQLEPAGEGLLQQQYEALKRQLNAEGLFSAENKLPLPSPIRTLGIITSPTGAAIRDVLSVLKRRDPDLNVIIYPTQVQGATAAGQIRQALATALARNEVDALLLTRGGGSLEDMWCFNDEALARDIAAASIPTISAVGHEVDFCIADFVADVRAATPSAAAELVSQDRSEYLRLLTQMKLRLQRSWQQYRQQQALHLQHIQRRLVPLNPQQRLQTKAQQLDEFNARLQRSLRRNLQSSEQQQAQLQQRLLRVSPAFRIEKESLLRAQLQQRSIKAITLHLNRANTRMQSNQQALGLVSPLQTLERGYTISFDEAGNIVRSAEHFKTGDQMHTRFANGEILSRIESIKPR</sequence>
<dbReference type="PANTHER" id="PTHR30008:SF0">
    <property type="entry name" value="EXODEOXYRIBONUCLEASE 7 LARGE SUBUNIT"/>
    <property type="match status" value="1"/>
</dbReference>
<dbReference type="CDD" id="cd04489">
    <property type="entry name" value="ExoVII_LU_OBF"/>
    <property type="match status" value="1"/>
</dbReference>
<name>A0A432WUI8_9GAMM</name>
<evidence type="ECO:0000313" key="10">
    <source>
        <dbReference type="EMBL" id="RUO37417.1"/>
    </source>
</evidence>
<proteinExistence type="inferred from homology"/>
<comment type="function">
    <text evidence="5">Bidirectionally degrades single-stranded DNA into large acid-insoluble oligonucleotides, which are then degraded further into small acid-soluble oligonucleotides.</text>
</comment>
<reference evidence="11" key="1">
    <citation type="journal article" date="2018" name="Front. Microbiol.">
        <title>Genome-Based Analysis Reveals the Taxonomy and Diversity of the Family Idiomarinaceae.</title>
        <authorList>
            <person name="Liu Y."/>
            <person name="Lai Q."/>
            <person name="Shao Z."/>
        </authorList>
    </citation>
    <scope>NUCLEOTIDE SEQUENCE [LARGE SCALE GENOMIC DNA]</scope>
    <source>
        <strain evidence="11">AIS</strain>
    </source>
</reference>
<dbReference type="EC" id="3.1.11.6" evidence="5"/>